<proteinExistence type="predicted"/>
<organism evidence="2 3">
    <name type="scientific">Actinopolymorpha singaporensis</name>
    <dbReference type="NCBI Taxonomy" id="117157"/>
    <lineage>
        <taxon>Bacteria</taxon>
        <taxon>Bacillati</taxon>
        <taxon>Actinomycetota</taxon>
        <taxon>Actinomycetes</taxon>
        <taxon>Propionibacteriales</taxon>
        <taxon>Actinopolymorphaceae</taxon>
        <taxon>Actinopolymorpha</taxon>
    </lineage>
</organism>
<evidence type="ECO:0000256" key="1">
    <source>
        <dbReference type="SAM" id="MobiDB-lite"/>
    </source>
</evidence>
<accession>A0A1H1V5C3</accession>
<dbReference type="EMBL" id="LT629732">
    <property type="protein sequence ID" value="SDS79938.1"/>
    <property type="molecule type" value="Genomic_DNA"/>
</dbReference>
<gene>
    <name evidence="2" type="ORF">SAMN04489717_3914</name>
</gene>
<keyword evidence="3" id="KW-1185">Reference proteome</keyword>
<protein>
    <recommendedName>
        <fullName evidence="4">DUF3618 domain-containing protein</fullName>
    </recommendedName>
</protein>
<dbReference type="OrthoDB" id="5196933at2"/>
<evidence type="ECO:0000313" key="2">
    <source>
        <dbReference type="EMBL" id="SDS79938.1"/>
    </source>
</evidence>
<feature type="region of interest" description="Disordered" evidence="1">
    <location>
        <begin position="50"/>
        <end position="104"/>
    </location>
</feature>
<dbReference type="Pfam" id="PF12277">
    <property type="entry name" value="DUF3618"/>
    <property type="match status" value="1"/>
</dbReference>
<dbReference type="Proteomes" id="UP000198983">
    <property type="component" value="Chromosome I"/>
</dbReference>
<dbReference type="AlphaFoldDB" id="A0A1H1V5C3"/>
<evidence type="ECO:0008006" key="4">
    <source>
        <dbReference type="Google" id="ProtNLM"/>
    </source>
</evidence>
<evidence type="ECO:0000313" key="3">
    <source>
        <dbReference type="Proteomes" id="UP000198983"/>
    </source>
</evidence>
<dbReference type="RefSeq" id="WP_157728682.1">
    <property type="nucleotide sequence ID" value="NZ_LT629732.1"/>
</dbReference>
<name>A0A1H1V5C3_9ACTN</name>
<reference evidence="2 3" key="1">
    <citation type="submission" date="2016-10" db="EMBL/GenBank/DDBJ databases">
        <authorList>
            <person name="de Groot N.N."/>
        </authorList>
    </citation>
    <scope>NUCLEOTIDE SEQUENCE [LARGE SCALE GENOMIC DNA]</scope>
    <source>
        <strain evidence="2 3">DSM 22024</strain>
    </source>
</reference>
<feature type="region of interest" description="Disordered" evidence="1">
    <location>
        <begin position="1"/>
        <end position="20"/>
    </location>
</feature>
<sequence length="134" mass="14293">MRDQQNANTHGEAAGPAEIQAQVDQARERLRGTIDEIGTKMNVRAMAQDKSAKLTGRVRSGATSASTLARDKAKDLSATARTDGPKQLRKAGTQVARTGTQVAKTVRTRNGKAVAVAVPVALGSLLLLRRIRKH</sequence>
<dbReference type="InterPro" id="IPR022062">
    <property type="entry name" value="DUF3618"/>
</dbReference>